<organism evidence="2 3">
    <name type="scientific">Symmachiella macrocystis</name>
    <dbReference type="NCBI Taxonomy" id="2527985"/>
    <lineage>
        <taxon>Bacteria</taxon>
        <taxon>Pseudomonadati</taxon>
        <taxon>Planctomycetota</taxon>
        <taxon>Planctomycetia</taxon>
        <taxon>Planctomycetales</taxon>
        <taxon>Planctomycetaceae</taxon>
        <taxon>Symmachiella</taxon>
    </lineage>
</organism>
<sequence>MPRWEPQRNRVQDGNPRTFRTTLLMNRSPSDIHPASRSAAPLRSTARWQSVWGVTVLFTVALSVMFVLLSHVPLWHTDLWGHLQYGEILCTEKAIPATEPIMPLAAGVPFVDSAWLSQVIAFKVFESAGVAGLQCLYAACITACCGLLLWLSHRHGRGPVISLAAVAVWLALEWQQLPVIRPQLAGAVCFLALLTCLSQRRYSVSVFVIVTGLMLLWANLHGSFIMGLGLLSCFTLGRAIDVVRRSKRLTAIAHDTKTRQLLVLTLCGGLAVFVNPYGPQLYFHVLTFARNPNLADLTEWKLLSFTSQQGQIFAAAVIFLIPMLYFSPRRITTAEILLLTGLGAATVWTSRMIVWFAPIAAYVFALHGGALWNRYVFHPRPRPLGTPRRNWARTTLVAVAIMTAGAFSPLGRLIWSGPPVDFNAAVSSQTPVAAAEFLLERQPAGQMFNTYEWGDYLSWVGHRHAQRWPIYVASHAHLVPRQVWVDYMALIGAPADWEQRLEQYDVQTVVIDHRNRSALISRLRASDHWTLVFEDDIAAIFIRKHP</sequence>
<name>A0A5C6BGQ1_9PLAN</name>
<keyword evidence="1" id="KW-0472">Membrane</keyword>
<feature type="transmembrane region" description="Helical" evidence="1">
    <location>
        <begin position="51"/>
        <end position="72"/>
    </location>
</feature>
<keyword evidence="1" id="KW-0812">Transmembrane</keyword>
<reference evidence="2 3" key="1">
    <citation type="submission" date="2019-02" db="EMBL/GenBank/DDBJ databases">
        <title>Deep-cultivation of Planctomycetes and their phenomic and genomic characterization uncovers novel biology.</title>
        <authorList>
            <person name="Wiegand S."/>
            <person name="Jogler M."/>
            <person name="Boedeker C."/>
            <person name="Pinto D."/>
            <person name="Vollmers J."/>
            <person name="Rivas-Marin E."/>
            <person name="Kohn T."/>
            <person name="Peeters S.H."/>
            <person name="Heuer A."/>
            <person name="Rast P."/>
            <person name="Oberbeckmann S."/>
            <person name="Bunk B."/>
            <person name="Jeske O."/>
            <person name="Meyerdierks A."/>
            <person name="Storesund J.E."/>
            <person name="Kallscheuer N."/>
            <person name="Luecker S."/>
            <person name="Lage O.M."/>
            <person name="Pohl T."/>
            <person name="Merkel B.J."/>
            <person name="Hornburger P."/>
            <person name="Mueller R.-W."/>
            <person name="Bruemmer F."/>
            <person name="Labrenz M."/>
            <person name="Spormann A.M."/>
            <person name="Op Den Camp H."/>
            <person name="Overmann J."/>
            <person name="Amann R."/>
            <person name="Jetten M.S.M."/>
            <person name="Mascher T."/>
            <person name="Medema M.H."/>
            <person name="Devos D.P."/>
            <person name="Kaster A.-K."/>
            <person name="Ovreas L."/>
            <person name="Rohde M."/>
            <person name="Galperin M.Y."/>
            <person name="Jogler C."/>
        </authorList>
    </citation>
    <scope>NUCLEOTIDE SEQUENCE [LARGE SCALE GENOMIC DNA]</scope>
    <source>
        <strain evidence="2 3">CA54</strain>
    </source>
</reference>
<feature type="transmembrane region" description="Helical" evidence="1">
    <location>
        <begin position="131"/>
        <end position="151"/>
    </location>
</feature>
<evidence type="ECO:0000313" key="3">
    <source>
        <dbReference type="Proteomes" id="UP000320735"/>
    </source>
</evidence>
<evidence type="ECO:0000313" key="2">
    <source>
        <dbReference type="EMBL" id="TWU11345.1"/>
    </source>
</evidence>
<feature type="transmembrane region" description="Helical" evidence="1">
    <location>
        <begin position="355"/>
        <end position="375"/>
    </location>
</feature>
<gene>
    <name evidence="2" type="ORF">CA54_01520</name>
</gene>
<comment type="caution">
    <text evidence="2">The sequence shown here is derived from an EMBL/GenBank/DDBJ whole genome shotgun (WGS) entry which is preliminary data.</text>
</comment>
<keyword evidence="1" id="KW-1133">Transmembrane helix</keyword>
<dbReference type="EMBL" id="SJPP01000001">
    <property type="protein sequence ID" value="TWU11345.1"/>
    <property type="molecule type" value="Genomic_DNA"/>
</dbReference>
<dbReference type="AlphaFoldDB" id="A0A5C6BGQ1"/>
<feature type="transmembrane region" description="Helical" evidence="1">
    <location>
        <begin position="333"/>
        <end position="349"/>
    </location>
</feature>
<feature type="transmembrane region" description="Helical" evidence="1">
    <location>
        <begin position="224"/>
        <end position="240"/>
    </location>
</feature>
<feature type="transmembrane region" description="Helical" evidence="1">
    <location>
        <begin position="310"/>
        <end position="326"/>
    </location>
</feature>
<accession>A0A5C6BGQ1</accession>
<feature type="transmembrane region" description="Helical" evidence="1">
    <location>
        <begin position="396"/>
        <end position="415"/>
    </location>
</feature>
<protein>
    <recommendedName>
        <fullName evidence="4">Glycosyltransferase RgtA/B/C/D-like domain-containing protein</fullName>
    </recommendedName>
</protein>
<proteinExistence type="predicted"/>
<evidence type="ECO:0000256" key="1">
    <source>
        <dbReference type="SAM" id="Phobius"/>
    </source>
</evidence>
<feature type="transmembrane region" description="Helical" evidence="1">
    <location>
        <begin position="261"/>
        <end position="278"/>
    </location>
</feature>
<dbReference type="Proteomes" id="UP000320735">
    <property type="component" value="Unassembled WGS sequence"/>
</dbReference>
<feature type="transmembrane region" description="Helical" evidence="1">
    <location>
        <begin position="202"/>
        <end position="218"/>
    </location>
</feature>
<keyword evidence="3" id="KW-1185">Reference proteome</keyword>
<evidence type="ECO:0008006" key="4">
    <source>
        <dbReference type="Google" id="ProtNLM"/>
    </source>
</evidence>